<evidence type="ECO:0008006" key="3">
    <source>
        <dbReference type="Google" id="ProtNLM"/>
    </source>
</evidence>
<sequence>MRCQFIHSMESIDAERWNRVVGSDYPFLRHQFLSALEHSQCIGDTRGWHSHHLLIFDDDQLIALMPLYLKQHSYGEYVFDWSWAEAYQKYGLQYYPKLIAAIPFTPASGPRLCHTLNHPEEIHRLIHKVTAHLDSTCAERHYSGWHVLFPNADDSALWQQTHAAQRIACHFQWFNREYASFDDFLATFSSRKRKNVRKERRRVVEQGLEVERLTGDAITAEHWQQFYRCYQMTYAKRSGHGGYLTPEFFACLQRDCQQQILLVIATDGDTLVASALYFFDDTTLYGRYWGALKDYDGLHFEACYYQGIEFCIEQGLQRFDPGVQGEHKIMRGFEPVITESYHQLKDPEFFGAIQHFVEEEATMVKKYQAEARQALPFKSTSTD</sequence>
<gene>
    <name evidence="1" type="ORF">DPBNPPHM_00525</name>
</gene>
<protein>
    <recommendedName>
        <fullName evidence="3">BioF2-like acetyltransferase domain-containing protein</fullName>
    </recommendedName>
</protein>
<dbReference type="InterPro" id="IPR016181">
    <property type="entry name" value="Acyl_CoA_acyltransferase"/>
</dbReference>
<dbReference type="PANTHER" id="PTHR47017:SF1">
    <property type="entry name" value="ACYL-COA"/>
    <property type="match status" value="1"/>
</dbReference>
<name>A0A5S9MZR6_9GAMM</name>
<dbReference type="OrthoDB" id="9776898at2"/>
<organism evidence="1 2">
    <name type="scientific">BD1-7 clade bacterium</name>
    <dbReference type="NCBI Taxonomy" id="2029982"/>
    <lineage>
        <taxon>Bacteria</taxon>
        <taxon>Pseudomonadati</taxon>
        <taxon>Pseudomonadota</taxon>
        <taxon>Gammaproteobacteria</taxon>
        <taxon>Cellvibrionales</taxon>
        <taxon>Spongiibacteraceae</taxon>
        <taxon>BD1-7 clade</taxon>
    </lineage>
</organism>
<dbReference type="Pfam" id="PF04339">
    <property type="entry name" value="FemAB_like"/>
    <property type="match status" value="1"/>
</dbReference>
<evidence type="ECO:0000313" key="1">
    <source>
        <dbReference type="EMBL" id="CAA0082950.1"/>
    </source>
</evidence>
<dbReference type="PANTHER" id="PTHR47017">
    <property type="entry name" value="ACYL-COA"/>
    <property type="match status" value="1"/>
</dbReference>
<dbReference type="InterPro" id="IPR007434">
    <property type="entry name" value="FemAB-like"/>
</dbReference>
<dbReference type="Gene3D" id="3.40.630.30">
    <property type="match status" value="1"/>
</dbReference>
<reference evidence="1 2" key="1">
    <citation type="submission" date="2019-11" db="EMBL/GenBank/DDBJ databases">
        <authorList>
            <person name="Holert J."/>
        </authorList>
    </citation>
    <scope>NUCLEOTIDE SEQUENCE [LARGE SCALE GENOMIC DNA]</scope>
    <source>
        <strain evidence="1">BC5_2</strain>
    </source>
</reference>
<dbReference type="EMBL" id="CACSII010000001">
    <property type="protein sequence ID" value="CAA0082950.1"/>
    <property type="molecule type" value="Genomic_DNA"/>
</dbReference>
<dbReference type="AlphaFoldDB" id="A0A5S9MZR6"/>
<accession>A0A5S9MZR6</accession>
<dbReference type="SUPFAM" id="SSF55729">
    <property type="entry name" value="Acyl-CoA N-acyltransferases (Nat)"/>
    <property type="match status" value="1"/>
</dbReference>
<evidence type="ECO:0000313" key="2">
    <source>
        <dbReference type="Proteomes" id="UP000434580"/>
    </source>
</evidence>
<proteinExistence type="predicted"/>
<dbReference type="Proteomes" id="UP000434580">
    <property type="component" value="Unassembled WGS sequence"/>
</dbReference>